<protein>
    <submittedName>
        <fullName evidence="5">NF-kappa-B inhibitor epsilon</fullName>
    </submittedName>
</protein>
<dbReference type="Pfam" id="PF12796">
    <property type="entry name" value="Ank_2"/>
    <property type="match status" value="1"/>
</dbReference>
<reference evidence="5" key="1">
    <citation type="submission" date="2023-04" db="EMBL/GenBank/DDBJ databases">
        <title>Chromosome-level genome of Chaenocephalus aceratus.</title>
        <authorList>
            <person name="Park H."/>
        </authorList>
    </citation>
    <scope>NUCLEOTIDE SEQUENCE</scope>
    <source>
        <strain evidence="5">DE</strain>
        <tissue evidence="5">Muscle</tissue>
    </source>
</reference>
<organism evidence="5 6">
    <name type="scientific">Dissostichus eleginoides</name>
    <name type="common">Patagonian toothfish</name>
    <name type="synonym">Dissostichus amissus</name>
    <dbReference type="NCBI Taxonomy" id="100907"/>
    <lineage>
        <taxon>Eukaryota</taxon>
        <taxon>Metazoa</taxon>
        <taxon>Chordata</taxon>
        <taxon>Craniata</taxon>
        <taxon>Vertebrata</taxon>
        <taxon>Euteleostomi</taxon>
        <taxon>Actinopterygii</taxon>
        <taxon>Neopterygii</taxon>
        <taxon>Teleostei</taxon>
        <taxon>Neoteleostei</taxon>
        <taxon>Acanthomorphata</taxon>
        <taxon>Eupercaria</taxon>
        <taxon>Perciformes</taxon>
        <taxon>Notothenioidei</taxon>
        <taxon>Nototheniidae</taxon>
        <taxon>Dissostichus</taxon>
    </lineage>
</organism>
<feature type="repeat" description="ANK" evidence="3">
    <location>
        <begin position="241"/>
        <end position="273"/>
    </location>
</feature>
<feature type="compositionally biased region" description="Basic and acidic residues" evidence="4">
    <location>
        <begin position="1"/>
        <end position="19"/>
    </location>
</feature>
<dbReference type="GO" id="GO:0071356">
    <property type="term" value="P:cellular response to tumor necrosis factor"/>
    <property type="evidence" value="ECO:0007669"/>
    <property type="project" value="TreeGrafter"/>
</dbReference>
<comment type="caution">
    <text evidence="5">The sequence shown here is derived from an EMBL/GenBank/DDBJ whole genome shotgun (WGS) entry which is preliminary data.</text>
</comment>
<dbReference type="PROSITE" id="PS50088">
    <property type="entry name" value="ANK_REPEAT"/>
    <property type="match status" value="4"/>
</dbReference>
<evidence type="ECO:0000313" key="6">
    <source>
        <dbReference type="Proteomes" id="UP001228049"/>
    </source>
</evidence>
<feature type="region of interest" description="Disordered" evidence="4">
    <location>
        <begin position="1"/>
        <end position="46"/>
    </location>
</feature>
<dbReference type="InterPro" id="IPR051070">
    <property type="entry name" value="NF-kappa-B_inhibitor"/>
</dbReference>
<dbReference type="PROSITE" id="PS50297">
    <property type="entry name" value="ANK_REP_REGION"/>
    <property type="match status" value="4"/>
</dbReference>
<feature type="compositionally biased region" description="Basic and acidic residues" evidence="4">
    <location>
        <begin position="28"/>
        <end position="46"/>
    </location>
</feature>
<dbReference type="PANTHER" id="PTHR46680">
    <property type="entry name" value="NF-KAPPA-B INHIBITOR ALPHA"/>
    <property type="match status" value="1"/>
</dbReference>
<dbReference type="InterPro" id="IPR036770">
    <property type="entry name" value="Ankyrin_rpt-contain_sf"/>
</dbReference>
<dbReference type="PRINTS" id="PR01415">
    <property type="entry name" value="ANKYRIN"/>
</dbReference>
<evidence type="ECO:0000313" key="5">
    <source>
        <dbReference type="EMBL" id="KAK1889228.1"/>
    </source>
</evidence>
<dbReference type="SUPFAM" id="SSF48403">
    <property type="entry name" value="Ankyrin repeat"/>
    <property type="match status" value="1"/>
</dbReference>
<dbReference type="EMBL" id="JASDAP010000017">
    <property type="protein sequence ID" value="KAK1889228.1"/>
    <property type="molecule type" value="Genomic_DNA"/>
</dbReference>
<keyword evidence="1" id="KW-0677">Repeat</keyword>
<feature type="repeat" description="ANK" evidence="3">
    <location>
        <begin position="274"/>
        <end position="306"/>
    </location>
</feature>
<evidence type="ECO:0000256" key="3">
    <source>
        <dbReference type="PROSITE-ProRule" id="PRU00023"/>
    </source>
</evidence>
<dbReference type="GO" id="GO:0051059">
    <property type="term" value="F:NF-kappaB binding"/>
    <property type="evidence" value="ECO:0007669"/>
    <property type="project" value="TreeGrafter"/>
</dbReference>
<feature type="repeat" description="ANK" evidence="3">
    <location>
        <begin position="207"/>
        <end position="239"/>
    </location>
</feature>
<dbReference type="Gene3D" id="1.25.40.20">
    <property type="entry name" value="Ankyrin repeat-containing domain"/>
    <property type="match status" value="2"/>
</dbReference>
<gene>
    <name evidence="5" type="ORF">KUDE01_013905</name>
</gene>
<keyword evidence="2 3" id="KW-0040">ANK repeat</keyword>
<dbReference type="PANTHER" id="PTHR46680:SF5">
    <property type="entry name" value="NFKB INHIBITOR EPSILON"/>
    <property type="match status" value="1"/>
</dbReference>
<keyword evidence="6" id="KW-1185">Reference proteome</keyword>
<dbReference type="InterPro" id="IPR002110">
    <property type="entry name" value="Ankyrin_rpt"/>
</dbReference>
<dbReference type="AlphaFoldDB" id="A0AAD9BUL3"/>
<name>A0AAD9BUL3_DISEL</name>
<dbReference type="GO" id="GO:0005829">
    <property type="term" value="C:cytosol"/>
    <property type="evidence" value="ECO:0007669"/>
    <property type="project" value="TreeGrafter"/>
</dbReference>
<proteinExistence type="predicted"/>
<evidence type="ECO:0000256" key="4">
    <source>
        <dbReference type="SAM" id="MobiDB-lite"/>
    </source>
</evidence>
<sequence>MASDDCRKDESLEDNRTDSGIDSYRSILKSEEPREPSVDFSGPRDKFSAVEERLDSAYESSSITVESLTEIVEGYTLEEQAPSSELSEQEENLLTTITEDGDTILHLAIIHEEEFISKQLIQIFPKEVLDIQNNLYQTPLHLATYLKLTEVVKHLVEKGAGLELQDQEGNTALHVACQHGQTECATEMTRDVSPSKMAPVLEIQNWRGLTCLHLAALNRQHQIMKLLVKKEADLNIQEGTSGKTALHLATELHDITSVKLLLSWGADADAAMFNGCTSLHLAVGRQDAAIANLLCQSGADTMLRNMEDETALDLADGNDDILALFPFDDIQISGRSVVSVKF</sequence>
<dbReference type="SMART" id="SM00248">
    <property type="entry name" value="ANK"/>
    <property type="match status" value="6"/>
</dbReference>
<evidence type="ECO:0000256" key="2">
    <source>
        <dbReference type="ARBA" id="ARBA00023043"/>
    </source>
</evidence>
<accession>A0AAD9BUL3</accession>
<feature type="repeat" description="ANK" evidence="3">
    <location>
        <begin position="135"/>
        <end position="167"/>
    </location>
</feature>
<dbReference type="Pfam" id="PF00023">
    <property type="entry name" value="Ank"/>
    <property type="match status" value="2"/>
</dbReference>
<dbReference type="Proteomes" id="UP001228049">
    <property type="component" value="Unassembled WGS sequence"/>
</dbReference>
<evidence type="ECO:0000256" key="1">
    <source>
        <dbReference type="ARBA" id="ARBA00022737"/>
    </source>
</evidence>